<feature type="compositionally biased region" description="Basic and acidic residues" evidence="2">
    <location>
        <begin position="211"/>
        <end position="240"/>
    </location>
</feature>
<feature type="compositionally biased region" description="Basic and acidic residues" evidence="2">
    <location>
        <begin position="10"/>
        <end position="20"/>
    </location>
</feature>
<dbReference type="Proteomes" id="UP001430356">
    <property type="component" value="Unassembled WGS sequence"/>
</dbReference>
<keyword evidence="4" id="KW-1185">Reference proteome</keyword>
<gene>
    <name evidence="3" type="ORF">NESM_000298100</name>
</gene>
<reference evidence="3 4" key="1">
    <citation type="journal article" date="2021" name="MBio">
        <title>A New Model Trypanosomatid, Novymonas esmeraldas: Genomic Perception of Its 'Candidatus Pandoraea novymonadis' Endosymbiont.</title>
        <authorList>
            <person name="Zakharova A."/>
            <person name="Saura A."/>
            <person name="Butenko A."/>
            <person name="Podesvova L."/>
            <person name="Warmusova S."/>
            <person name="Kostygov A.Y."/>
            <person name="Nenarokova A."/>
            <person name="Lukes J."/>
            <person name="Opperdoes F.R."/>
            <person name="Yurchenko V."/>
        </authorList>
    </citation>
    <scope>NUCLEOTIDE SEQUENCE [LARGE SCALE GENOMIC DNA]</scope>
    <source>
        <strain evidence="3 4">E262AT.01</strain>
    </source>
</reference>
<dbReference type="PANTHER" id="PTHR13349:SF2">
    <property type="entry name" value="TRANSLATION MACHINERY-ASSOCIATED PROTEIN 16"/>
    <property type="match status" value="1"/>
</dbReference>
<accession>A0AAW0FAY8</accession>
<evidence type="ECO:0000256" key="1">
    <source>
        <dbReference type="ARBA" id="ARBA00034127"/>
    </source>
</evidence>
<feature type="compositionally biased region" description="Basic residues" evidence="2">
    <location>
        <begin position="242"/>
        <end position="253"/>
    </location>
</feature>
<evidence type="ECO:0000313" key="3">
    <source>
        <dbReference type="EMBL" id="KAK7202266.1"/>
    </source>
</evidence>
<name>A0AAW0FAY8_9TRYP</name>
<dbReference type="Gene3D" id="1.20.1440.170">
    <property type="entry name" value="Translation machinery-associated protein 16-like"/>
    <property type="match status" value="1"/>
</dbReference>
<comment type="caution">
    <text evidence="3">The sequence shown here is derived from an EMBL/GenBank/DDBJ whole genome shotgun (WGS) entry which is preliminary data.</text>
</comment>
<dbReference type="FunFam" id="1.20.1440.170:FF:000004">
    <property type="entry name" value="Protein_of_uncharacterized_function_(DUF2962)_-_p utative"/>
    <property type="match status" value="1"/>
</dbReference>
<dbReference type="EMBL" id="JAECZO010000028">
    <property type="protein sequence ID" value="KAK7202266.1"/>
    <property type="molecule type" value="Genomic_DNA"/>
</dbReference>
<evidence type="ECO:0000256" key="2">
    <source>
        <dbReference type="SAM" id="MobiDB-lite"/>
    </source>
</evidence>
<proteinExistence type="inferred from homology"/>
<dbReference type="Pfam" id="PF11176">
    <property type="entry name" value="Tma16"/>
    <property type="match status" value="1"/>
</dbReference>
<dbReference type="InterPro" id="IPR021346">
    <property type="entry name" value="Tma16"/>
</dbReference>
<dbReference type="InterPro" id="IPR038356">
    <property type="entry name" value="Tma16_sf"/>
</dbReference>
<dbReference type="GO" id="GO:0005634">
    <property type="term" value="C:nucleus"/>
    <property type="evidence" value="ECO:0007669"/>
    <property type="project" value="TreeGrafter"/>
</dbReference>
<sequence length="253" mass="28810">MRRALLNSARETRAVPHPRDRAVRQLEKREKRIVRLDEQKTRLKTEQALRLMRFFWFREQCLALGYTSSAVPEDTVALLAQLYVDRNKEELAALRAQRNPPAGRIKVLEATLQAELDELHSTKGLRLPSLADADDVEILTEIWDGAPETATVVPVAGFSMQRRAPPAPDALARLSQRLRPVAEVRDEAPGTRPRRVVKFHAARKKKVSAKKTQDTVVDAKSRVQAREGARQQKRLAEQRRAALAHRRHRPPTE</sequence>
<evidence type="ECO:0000313" key="4">
    <source>
        <dbReference type="Proteomes" id="UP001430356"/>
    </source>
</evidence>
<organism evidence="3 4">
    <name type="scientific">Novymonas esmeraldas</name>
    <dbReference type="NCBI Taxonomy" id="1808958"/>
    <lineage>
        <taxon>Eukaryota</taxon>
        <taxon>Discoba</taxon>
        <taxon>Euglenozoa</taxon>
        <taxon>Kinetoplastea</taxon>
        <taxon>Metakinetoplastina</taxon>
        <taxon>Trypanosomatida</taxon>
        <taxon>Trypanosomatidae</taxon>
        <taxon>Novymonas</taxon>
    </lineage>
</organism>
<comment type="similarity">
    <text evidence="1">Belongs to the TMA16 family.</text>
</comment>
<protein>
    <submittedName>
        <fullName evidence="3">Uncharacterized protein</fullName>
    </submittedName>
</protein>
<dbReference type="AlphaFoldDB" id="A0AAW0FAY8"/>
<feature type="region of interest" description="Disordered" evidence="2">
    <location>
        <begin position="204"/>
        <end position="253"/>
    </location>
</feature>
<feature type="region of interest" description="Disordered" evidence="2">
    <location>
        <begin position="1"/>
        <end position="20"/>
    </location>
</feature>
<dbReference type="PANTHER" id="PTHR13349">
    <property type="entry name" value="TRANSLATION MACHINERY-ASSOCIATED PROTEIN 16"/>
    <property type="match status" value="1"/>
</dbReference>